<dbReference type="EMBL" id="CP060717">
    <property type="protein sequence ID" value="QNN64510.1"/>
    <property type="molecule type" value="Genomic_DNA"/>
</dbReference>
<dbReference type="EC" id="2.7.13.3" evidence="2"/>
<sequence>MSLSPLAAALIDANDQPTLLIERGRVLAANASAKALLGASIEGRDVRLAIRHPEALEMILDPKRREGDLELTGIGGPDQSWRVTVQPVRDHRTLSLVRLSNQSDLRAAEKMRVDFVANASHELRTPLATISGYAETLADDQPLDDTTRRRFGETIHGEAARMLRLIEQLMGLSRIEADRFRPPAESVDLASVVRMVIEECGEFVRRRRADIRLVAPDDLPRVRGDTAQLQQVVSNLLTNALRYGCTADGCPIDITLAAHGGEVSITIRDRGEGIAAEHLPRLTERFYRVDPARTRDQGGTGLGLAIVKHIVERHRGRLDIRSAPGRGTEAVVTLPAA</sequence>
<dbReference type="InterPro" id="IPR004358">
    <property type="entry name" value="Sig_transdc_His_kin-like_C"/>
</dbReference>
<dbReference type="InterPro" id="IPR005467">
    <property type="entry name" value="His_kinase_dom"/>
</dbReference>
<evidence type="ECO:0000313" key="10">
    <source>
        <dbReference type="Proteomes" id="UP000515955"/>
    </source>
</evidence>
<dbReference type="Pfam" id="PF00512">
    <property type="entry name" value="HisKA"/>
    <property type="match status" value="1"/>
</dbReference>
<dbReference type="InterPro" id="IPR036890">
    <property type="entry name" value="HATPase_C_sf"/>
</dbReference>
<dbReference type="Gene3D" id="3.30.565.10">
    <property type="entry name" value="Histidine kinase-like ATPase, C-terminal domain"/>
    <property type="match status" value="1"/>
</dbReference>
<dbReference type="InterPro" id="IPR003661">
    <property type="entry name" value="HisK_dim/P_dom"/>
</dbReference>
<gene>
    <name evidence="9" type="ORF">H9L12_09325</name>
</gene>
<evidence type="ECO:0000256" key="7">
    <source>
        <dbReference type="ARBA" id="ARBA00023136"/>
    </source>
</evidence>
<dbReference type="GO" id="GO:0004721">
    <property type="term" value="F:phosphoprotein phosphatase activity"/>
    <property type="evidence" value="ECO:0007669"/>
    <property type="project" value="TreeGrafter"/>
</dbReference>
<dbReference type="InterPro" id="IPR050351">
    <property type="entry name" value="BphY/WalK/GraS-like"/>
</dbReference>
<dbReference type="SUPFAM" id="SSF47384">
    <property type="entry name" value="Homodimeric domain of signal transducing histidine kinase"/>
    <property type="match status" value="1"/>
</dbReference>
<dbReference type="FunFam" id="1.10.287.130:FF:000001">
    <property type="entry name" value="Two-component sensor histidine kinase"/>
    <property type="match status" value="1"/>
</dbReference>
<proteinExistence type="predicted"/>
<dbReference type="InterPro" id="IPR003594">
    <property type="entry name" value="HATPase_dom"/>
</dbReference>
<keyword evidence="3" id="KW-0597">Phosphoprotein</keyword>
<dbReference type="PROSITE" id="PS50109">
    <property type="entry name" value="HIS_KIN"/>
    <property type="match status" value="1"/>
</dbReference>
<name>A0A7G9S9I5_9SPHN</name>
<evidence type="ECO:0000256" key="6">
    <source>
        <dbReference type="ARBA" id="ARBA00023012"/>
    </source>
</evidence>
<protein>
    <recommendedName>
        <fullName evidence="2">histidine kinase</fullName>
        <ecNumber evidence="2">2.7.13.3</ecNumber>
    </recommendedName>
</protein>
<keyword evidence="5" id="KW-0418">Kinase</keyword>
<dbReference type="RefSeq" id="WP_187541509.1">
    <property type="nucleotide sequence ID" value="NZ_CP060717.1"/>
</dbReference>
<dbReference type="PANTHER" id="PTHR45453:SF1">
    <property type="entry name" value="PHOSPHATE REGULON SENSOR PROTEIN PHOR"/>
    <property type="match status" value="1"/>
</dbReference>
<dbReference type="PANTHER" id="PTHR45453">
    <property type="entry name" value="PHOSPHATE REGULON SENSOR PROTEIN PHOR"/>
    <property type="match status" value="1"/>
</dbReference>
<dbReference type="GO" id="GO:0000155">
    <property type="term" value="F:phosphorelay sensor kinase activity"/>
    <property type="evidence" value="ECO:0007669"/>
    <property type="project" value="InterPro"/>
</dbReference>
<evidence type="ECO:0000256" key="3">
    <source>
        <dbReference type="ARBA" id="ARBA00022553"/>
    </source>
</evidence>
<evidence type="ECO:0000256" key="5">
    <source>
        <dbReference type="ARBA" id="ARBA00022777"/>
    </source>
</evidence>
<evidence type="ECO:0000256" key="4">
    <source>
        <dbReference type="ARBA" id="ARBA00022679"/>
    </source>
</evidence>
<dbReference type="GO" id="GO:0005886">
    <property type="term" value="C:plasma membrane"/>
    <property type="evidence" value="ECO:0007669"/>
    <property type="project" value="TreeGrafter"/>
</dbReference>
<keyword evidence="4" id="KW-0808">Transferase</keyword>
<dbReference type="Gene3D" id="1.10.287.130">
    <property type="match status" value="1"/>
</dbReference>
<evidence type="ECO:0000256" key="1">
    <source>
        <dbReference type="ARBA" id="ARBA00000085"/>
    </source>
</evidence>
<dbReference type="SMART" id="SM00388">
    <property type="entry name" value="HisKA"/>
    <property type="match status" value="1"/>
</dbReference>
<organism evidence="9 10">
    <name type="scientific">Sphingomonas rhizophila</name>
    <dbReference type="NCBI Taxonomy" id="2071607"/>
    <lineage>
        <taxon>Bacteria</taxon>
        <taxon>Pseudomonadati</taxon>
        <taxon>Pseudomonadota</taxon>
        <taxon>Alphaproteobacteria</taxon>
        <taxon>Sphingomonadales</taxon>
        <taxon>Sphingomonadaceae</taxon>
        <taxon>Sphingomonas</taxon>
    </lineage>
</organism>
<dbReference type="CDD" id="cd00082">
    <property type="entry name" value="HisKA"/>
    <property type="match status" value="1"/>
</dbReference>
<keyword evidence="6" id="KW-0902">Two-component regulatory system</keyword>
<dbReference type="Proteomes" id="UP000515955">
    <property type="component" value="Chromosome"/>
</dbReference>
<dbReference type="Pfam" id="PF02518">
    <property type="entry name" value="HATPase_c"/>
    <property type="match status" value="1"/>
</dbReference>
<accession>A0A7G9S9I5</accession>
<keyword evidence="9" id="KW-0547">Nucleotide-binding</keyword>
<keyword evidence="7" id="KW-0472">Membrane</keyword>
<keyword evidence="9" id="KW-0067">ATP-binding</keyword>
<dbReference type="AlphaFoldDB" id="A0A7G9S9I5"/>
<comment type="catalytic activity">
    <reaction evidence="1">
        <text>ATP + protein L-histidine = ADP + protein N-phospho-L-histidine.</text>
        <dbReference type="EC" id="2.7.13.3"/>
    </reaction>
</comment>
<feature type="domain" description="Histidine kinase" evidence="8">
    <location>
        <begin position="118"/>
        <end position="337"/>
    </location>
</feature>
<dbReference type="GO" id="GO:0016036">
    <property type="term" value="P:cellular response to phosphate starvation"/>
    <property type="evidence" value="ECO:0007669"/>
    <property type="project" value="TreeGrafter"/>
</dbReference>
<evidence type="ECO:0000313" key="9">
    <source>
        <dbReference type="EMBL" id="QNN64510.1"/>
    </source>
</evidence>
<dbReference type="KEGG" id="srhi:H9L12_09325"/>
<keyword evidence="10" id="KW-1185">Reference proteome</keyword>
<dbReference type="SUPFAM" id="SSF55874">
    <property type="entry name" value="ATPase domain of HSP90 chaperone/DNA topoisomerase II/histidine kinase"/>
    <property type="match status" value="1"/>
</dbReference>
<dbReference type="InterPro" id="IPR036097">
    <property type="entry name" value="HisK_dim/P_sf"/>
</dbReference>
<dbReference type="SMART" id="SM00387">
    <property type="entry name" value="HATPase_c"/>
    <property type="match status" value="1"/>
</dbReference>
<reference evidence="9 10" key="1">
    <citation type="submission" date="2020-08" db="EMBL/GenBank/DDBJ databases">
        <title>Genome sequence of Sphingomonas rhizophila KACC 19189T.</title>
        <authorList>
            <person name="Hyun D.-W."/>
            <person name="Bae J.-W."/>
        </authorList>
    </citation>
    <scope>NUCLEOTIDE SEQUENCE [LARGE SCALE GENOMIC DNA]</scope>
    <source>
        <strain evidence="9 10">KACC 19189</strain>
    </source>
</reference>
<evidence type="ECO:0000256" key="2">
    <source>
        <dbReference type="ARBA" id="ARBA00012438"/>
    </source>
</evidence>
<evidence type="ECO:0000259" key="8">
    <source>
        <dbReference type="PROSITE" id="PS50109"/>
    </source>
</evidence>
<dbReference type="PRINTS" id="PR00344">
    <property type="entry name" value="BCTRLSENSOR"/>
</dbReference>
<dbReference type="FunFam" id="3.30.565.10:FF:000006">
    <property type="entry name" value="Sensor histidine kinase WalK"/>
    <property type="match status" value="1"/>
</dbReference>
<dbReference type="GO" id="GO:0005524">
    <property type="term" value="F:ATP binding"/>
    <property type="evidence" value="ECO:0007669"/>
    <property type="project" value="UniProtKB-KW"/>
</dbReference>